<dbReference type="Proteomes" id="UP000612055">
    <property type="component" value="Unassembled WGS sequence"/>
</dbReference>
<evidence type="ECO:0000313" key="3">
    <source>
        <dbReference type="Proteomes" id="UP000612055"/>
    </source>
</evidence>
<keyword evidence="3" id="KW-1185">Reference proteome</keyword>
<protein>
    <submittedName>
        <fullName evidence="2">Uncharacterized protein</fullName>
    </submittedName>
</protein>
<dbReference type="OrthoDB" id="529371at2759"/>
<sequence>MPHYGPPPPTASTSGLKASTQELPACQRSCRGVLIYFHPRPESLRPGQPSWRSKEPICLGLSTPSSQPLDLKAVEKAREIPEGQTLDYSVVVGHAQWSAGSQEALAPGCRTGLEFVRFSVPPSVSVEELAAAAAVSQPTSPASALEAPQQEQQASALPVPSLSDVGFKLLTSSQDANSRISKTWSSITGFDAQAYADKFSAQATKNWGLMSKWVKDLQDAVSGKPKQDPSA</sequence>
<reference evidence="2" key="1">
    <citation type="journal article" date="2020" name="bioRxiv">
        <title>Comparative genomics of Chlamydomonas.</title>
        <authorList>
            <person name="Craig R.J."/>
            <person name="Hasan A.R."/>
            <person name="Ness R.W."/>
            <person name="Keightley P.D."/>
        </authorList>
    </citation>
    <scope>NUCLEOTIDE SEQUENCE</scope>
    <source>
        <strain evidence="2">CCAP 11/70</strain>
    </source>
</reference>
<evidence type="ECO:0000313" key="2">
    <source>
        <dbReference type="EMBL" id="KAG2496857.1"/>
    </source>
</evidence>
<gene>
    <name evidence="2" type="ORF">HYH03_005260</name>
</gene>
<organism evidence="2 3">
    <name type="scientific">Edaphochlamys debaryana</name>
    <dbReference type="NCBI Taxonomy" id="47281"/>
    <lineage>
        <taxon>Eukaryota</taxon>
        <taxon>Viridiplantae</taxon>
        <taxon>Chlorophyta</taxon>
        <taxon>core chlorophytes</taxon>
        <taxon>Chlorophyceae</taxon>
        <taxon>CS clade</taxon>
        <taxon>Chlamydomonadales</taxon>
        <taxon>Chlamydomonadales incertae sedis</taxon>
        <taxon>Edaphochlamys</taxon>
    </lineage>
</organism>
<feature type="compositionally biased region" description="Polar residues" evidence="1">
    <location>
        <begin position="11"/>
        <end position="20"/>
    </location>
</feature>
<proteinExistence type="predicted"/>
<dbReference type="EMBL" id="JAEHOE010000017">
    <property type="protein sequence ID" value="KAG2496857.1"/>
    <property type="molecule type" value="Genomic_DNA"/>
</dbReference>
<feature type="region of interest" description="Disordered" evidence="1">
    <location>
        <begin position="1"/>
        <end position="20"/>
    </location>
</feature>
<accession>A0A836C2I8</accession>
<name>A0A836C2I8_9CHLO</name>
<comment type="caution">
    <text evidence="2">The sequence shown here is derived from an EMBL/GenBank/DDBJ whole genome shotgun (WGS) entry which is preliminary data.</text>
</comment>
<dbReference type="AlphaFoldDB" id="A0A836C2I8"/>
<evidence type="ECO:0000256" key="1">
    <source>
        <dbReference type="SAM" id="MobiDB-lite"/>
    </source>
</evidence>
<feature type="compositionally biased region" description="Pro residues" evidence="1">
    <location>
        <begin position="1"/>
        <end position="10"/>
    </location>
</feature>